<keyword evidence="2" id="KW-0863">Zinc-finger</keyword>
<evidence type="ECO:0000256" key="2">
    <source>
        <dbReference type="ARBA" id="ARBA00022771"/>
    </source>
</evidence>
<dbReference type="EMBL" id="CAJOBD010004934">
    <property type="protein sequence ID" value="CAF4013815.1"/>
    <property type="molecule type" value="Genomic_DNA"/>
</dbReference>
<evidence type="ECO:0000256" key="3">
    <source>
        <dbReference type="ARBA" id="ARBA00022833"/>
    </source>
</evidence>
<evidence type="ECO:0000313" key="6">
    <source>
        <dbReference type="Proteomes" id="UP000663836"/>
    </source>
</evidence>
<protein>
    <recommendedName>
        <fullName evidence="4">FLYWCH-type domain-containing protein</fullName>
    </recommendedName>
</protein>
<keyword evidence="1" id="KW-0479">Metal-binding</keyword>
<dbReference type="Gene3D" id="2.20.25.240">
    <property type="match status" value="1"/>
</dbReference>
<evidence type="ECO:0000256" key="1">
    <source>
        <dbReference type="ARBA" id="ARBA00022723"/>
    </source>
</evidence>
<dbReference type="InterPro" id="IPR007588">
    <property type="entry name" value="Znf_FLYWCH"/>
</dbReference>
<keyword evidence="3" id="KW-0862">Zinc</keyword>
<dbReference type="AlphaFoldDB" id="A0A819PAZ6"/>
<dbReference type="GO" id="GO:0008270">
    <property type="term" value="F:zinc ion binding"/>
    <property type="evidence" value="ECO:0007669"/>
    <property type="project" value="UniProtKB-KW"/>
</dbReference>
<organism evidence="5 6">
    <name type="scientific">Rotaria sordida</name>
    <dbReference type="NCBI Taxonomy" id="392033"/>
    <lineage>
        <taxon>Eukaryota</taxon>
        <taxon>Metazoa</taxon>
        <taxon>Spiralia</taxon>
        <taxon>Gnathifera</taxon>
        <taxon>Rotifera</taxon>
        <taxon>Eurotatoria</taxon>
        <taxon>Bdelloidea</taxon>
        <taxon>Philodinida</taxon>
        <taxon>Philodinidae</taxon>
        <taxon>Rotaria</taxon>
    </lineage>
</organism>
<feature type="domain" description="FLYWCH-type" evidence="4">
    <location>
        <begin position="5"/>
        <end position="63"/>
    </location>
</feature>
<proteinExistence type="predicted"/>
<dbReference type="Pfam" id="PF04500">
    <property type="entry name" value="FLYWCH"/>
    <property type="match status" value="1"/>
</dbReference>
<reference evidence="5" key="1">
    <citation type="submission" date="2021-02" db="EMBL/GenBank/DDBJ databases">
        <authorList>
            <person name="Nowell W R."/>
        </authorList>
    </citation>
    <scope>NUCLEOTIDE SEQUENCE</scope>
</reference>
<evidence type="ECO:0000259" key="4">
    <source>
        <dbReference type="Pfam" id="PF04500"/>
    </source>
</evidence>
<gene>
    <name evidence="5" type="ORF">JBS370_LOCUS26997</name>
</gene>
<sequence length="589" mass="67674">MTFGRTNRGGRELYMCGYSYQVKEENATATRWRCVIRTPTCPVTIHTNNIDDSFIYWNGAHHHHPPNRSRELIKNVISKIKARVLVEPYPVVSIAEEEIRNAKMNKSQLAAMPLPSQMESALQKHRRKNIPPLPLSLDFEIPLLYQHTWSGEKFIIADIQRKRVGGRLIMFSSNEQIDLLLNSTTWFCDGTFKTRPIMFAQVYIIQCLIGNEALLPRNQVKTCFKLLCKNSDGRIQSFIEYFKQQWMIDMGPDLWCVADSAIRTNNSSEDGLVRKCLNIVPQYCQVYPAARLDVSISLEEMITKGFPPNQNIVWHKTTHSQKRYYWVMKPNGDDEVRVRVSGGGIFSKADRDLRILTSTNECRKIIHQFLIHWDKTGVLPGWKTIWTVFNMANYDISERRIKAIHKVIQVHVTREALNSNDASGSDIEPTNDRLSYEDHFAHDNQDDECISESNQNDNNISIKYSSSTTNQVHQNQTEIIFSPSIIQTTKLPTPQHVRPRTADYVNPDYPDKENDVVCQSANIGQAQQQSSNITTASESPSTVVLREASPSESLTIAMHKRKRQRRVYKQRRTPYGTRQRTAITTTVAK</sequence>
<name>A0A819PAZ6_9BILA</name>
<dbReference type="Proteomes" id="UP000663836">
    <property type="component" value="Unassembled WGS sequence"/>
</dbReference>
<comment type="caution">
    <text evidence="5">The sequence shown here is derived from an EMBL/GenBank/DDBJ whole genome shotgun (WGS) entry which is preliminary data.</text>
</comment>
<evidence type="ECO:0000313" key="5">
    <source>
        <dbReference type="EMBL" id="CAF4013815.1"/>
    </source>
</evidence>
<accession>A0A819PAZ6</accession>